<comment type="function">
    <text evidence="10">Protein L1 is also a translational repressor protein, it controls the translation of the L11 operon by binding to its mRNA.</text>
</comment>
<gene>
    <name evidence="10" type="primary">rplA</name>
    <name evidence="12" type="ORF">COS99_04085</name>
</gene>
<dbReference type="GO" id="GO:0006417">
    <property type="term" value="P:regulation of translation"/>
    <property type="evidence" value="ECO:0007669"/>
    <property type="project" value="UniProtKB-KW"/>
</dbReference>
<evidence type="ECO:0000256" key="6">
    <source>
        <dbReference type="ARBA" id="ARBA00022884"/>
    </source>
</evidence>
<evidence type="ECO:0000256" key="2">
    <source>
        <dbReference type="ARBA" id="ARBA00022491"/>
    </source>
</evidence>
<name>A0A2J0KWJ4_9BACT</name>
<dbReference type="InterPro" id="IPR028364">
    <property type="entry name" value="Ribosomal_uL1/biogenesis"/>
</dbReference>
<dbReference type="Gene3D" id="3.30.190.20">
    <property type="match status" value="1"/>
</dbReference>
<dbReference type="PANTHER" id="PTHR36427">
    <property type="entry name" value="54S RIBOSOMAL PROTEIN L1, MITOCHONDRIAL"/>
    <property type="match status" value="1"/>
</dbReference>
<comment type="caution">
    <text evidence="12">The sequence shown here is derived from an EMBL/GenBank/DDBJ whole genome shotgun (WGS) entry which is preliminary data.</text>
</comment>
<dbReference type="AlphaFoldDB" id="A0A2J0KWJ4"/>
<dbReference type="Gene3D" id="3.40.50.790">
    <property type="match status" value="1"/>
</dbReference>
<reference evidence="12 13" key="1">
    <citation type="submission" date="2017-09" db="EMBL/GenBank/DDBJ databases">
        <title>Depth-based differentiation of microbial function through sediment-hosted aquifers and enrichment of novel symbionts in the deep terrestrial subsurface.</title>
        <authorList>
            <person name="Probst A.J."/>
            <person name="Ladd B."/>
            <person name="Jarett J.K."/>
            <person name="Geller-Mcgrath D.E."/>
            <person name="Sieber C.M."/>
            <person name="Emerson J.B."/>
            <person name="Anantharaman K."/>
            <person name="Thomas B.C."/>
            <person name="Malmstrom R."/>
            <person name="Stieglmeier M."/>
            <person name="Klingl A."/>
            <person name="Woyke T."/>
            <person name="Ryan C.M."/>
            <person name="Banfield J.F."/>
        </authorList>
    </citation>
    <scope>NUCLEOTIDE SEQUENCE [LARGE SCALE GENOMIC DNA]</scope>
    <source>
        <strain evidence="12">CG07_land_8_20_14_0_80_42_15</strain>
    </source>
</reference>
<dbReference type="Pfam" id="PF00687">
    <property type="entry name" value="Ribosomal_L1"/>
    <property type="match status" value="1"/>
</dbReference>
<sequence>MPKLTKRQKKLEGIVDKSKVYELKGASALVKKTASTKFDETVDLSIHLGVNPKELTQGVRGTVPLPHGTGKKVRVCVFCKSEKAKEAQAAGAEFVGSEELIEKVKGGWCEFDVAIATPDMMRLIGALGRVLGPRGLMPNPKAGTVTLDVTKAINEVKAGRIEFKMDKQGNINVPIAKASFSEEAIYENATTLLEALMQAKPSGAKGHFIKSISMSTSMGPGIRTNYTIAKKA</sequence>
<keyword evidence="2 10" id="KW-0678">Repressor</keyword>
<dbReference type="PROSITE" id="PS01199">
    <property type="entry name" value="RIBOSOMAL_L1"/>
    <property type="match status" value="1"/>
</dbReference>
<evidence type="ECO:0000256" key="5">
    <source>
        <dbReference type="ARBA" id="ARBA00022845"/>
    </source>
</evidence>
<protein>
    <recommendedName>
        <fullName evidence="9 10">Large ribosomal subunit protein uL1</fullName>
    </recommendedName>
</protein>
<evidence type="ECO:0000313" key="12">
    <source>
        <dbReference type="EMBL" id="PIU41694.1"/>
    </source>
</evidence>
<dbReference type="InterPro" id="IPR005878">
    <property type="entry name" value="Ribosom_uL1_bac-type"/>
</dbReference>
<dbReference type="GO" id="GO:0000049">
    <property type="term" value="F:tRNA binding"/>
    <property type="evidence" value="ECO:0007669"/>
    <property type="project" value="UniProtKB-KW"/>
</dbReference>
<dbReference type="GO" id="GO:0003735">
    <property type="term" value="F:structural constituent of ribosome"/>
    <property type="evidence" value="ECO:0007669"/>
    <property type="project" value="InterPro"/>
</dbReference>
<dbReference type="FunFam" id="3.40.50.790:FF:000001">
    <property type="entry name" value="50S ribosomal protein L1"/>
    <property type="match status" value="1"/>
</dbReference>
<keyword evidence="4 10" id="KW-0699">rRNA-binding</keyword>
<dbReference type="PANTHER" id="PTHR36427:SF3">
    <property type="entry name" value="LARGE RIBOSOMAL SUBUNIT PROTEIN UL1M"/>
    <property type="match status" value="1"/>
</dbReference>
<dbReference type="SUPFAM" id="SSF56808">
    <property type="entry name" value="Ribosomal protein L1"/>
    <property type="match status" value="1"/>
</dbReference>
<dbReference type="InterPro" id="IPR023674">
    <property type="entry name" value="Ribosomal_uL1-like"/>
</dbReference>
<evidence type="ECO:0000256" key="10">
    <source>
        <dbReference type="HAMAP-Rule" id="MF_01318"/>
    </source>
</evidence>
<dbReference type="NCBIfam" id="TIGR01169">
    <property type="entry name" value="rplA_bact"/>
    <property type="match status" value="1"/>
</dbReference>
<dbReference type="CDD" id="cd00403">
    <property type="entry name" value="Ribosomal_L1"/>
    <property type="match status" value="1"/>
</dbReference>
<keyword evidence="8 10" id="KW-0687">Ribonucleoprotein</keyword>
<keyword evidence="5 10" id="KW-0810">Translation regulation</keyword>
<dbReference type="InterPro" id="IPR002143">
    <property type="entry name" value="Ribosomal_uL1"/>
</dbReference>
<evidence type="ECO:0000256" key="1">
    <source>
        <dbReference type="ARBA" id="ARBA00010531"/>
    </source>
</evidence>
<evidence type="ECO:0000256" key="4">
    <source>
        <dbReference type="ARBA" id="ARBA00022730"/>
    </source>
</evidence>
<dbReference type="HAMAP" id="MF_01318_B">
    <property type="entry name" value="Ribosomal_uL1_B"/>
    <property type="match status" value="1"/>
</dbReference>
<comment type="function">
    <text evidence="10">Binds directly to 23S rRNA. The L1 stalk is quite mobile in the ribosome, and is involved in E site tRNA release.</text>
</comment>
<dbReference type="EMBL" id="PEWV01000038">
    <property type="protein sequence ID" value="PIU41694.1"/>
    <property type="molecule type" value="Genomic_DNA"/>
</dbReference>
<proteinExistence type="inferred from homology"/>
<keyword evidence="3 10" id="KW-0820">tRNA-binding</keyword>
<comment type="subunit">
    <text evidence="10">Part of the 50S ribosomal subunit.</text>
</comment>
<evidence type="ECO:0000313" key="13">
    <source>
        <dbReference type="Proteomes" id="UP000230052"/>
    </source>
</evidence>
<keyword evidence="6 10" id="KW-0694">RNA-binding</keyword>
<evidence type="ECO:0000256" key="9">
    <source>
        <dbReference type="ARBA" id="ARBA00035241"/>
    </source>
</evidence>
<dbReference type="GO" id="GO:0006412">
    <property type="term" value="P:translation"/>
    <property type="evidence" value="ECO:0007669"/>
    <property type="project" value="UniProtKB-UniRule"/>
</dbReference>
<dbReference type="Proteomes" id="UP000230052">
    <property type="component" value="Unassembled WGS sequence"/>
</dbReference>
<dbReference type="PIRSF" id="PIRSF002155">
    <property type="entry name" value="Ribosomal_L1"/>
    <property type="match status" value="1"/>
</dbReference>
<keyword evidence="7 10" id="KW-0689">Ribosomal protein</keyword>
<evidence type="ECO:0000256" key="8">
    <source>
        <dbReference type="ARBA" id="ARBA00023274"/>
    </source>
</evidence>
<dbReference type="InterPro" id="IPR016095">
    <property type="entry name" value="Ribosomal_uL1_3-a/b-sand"/>
</dbReference>
<accession>A0A2J0KWJ4</accession>
<dbReference type="InterPro" id="IPR023673">
    <property type="entry name" value="Ribosomal_uL1_CS"/>
</dbReference>
<dbReference type="GO" id="GO:0019843">
    <property type="term" value="F:rRNA binding"/>
    <property type="evidence" value="ECO:0007669"/>
    <property type="project" value="UniProtKB-UniRule"/>
</dbReference>
<organism evidence="12 13">
    <name type="scientific">Candidatus Aquitaenariimonas noxiae</name>
    <dbReference type="NCBI Taxonomy" id="1974741"/>
    <lineage>
        <taxon>Bacteria</taxon>
        <taxon>Pseudomonadati</taxon>
        <taxon>Candidatus Omnitrophota</taxon>
        <taxon>Candidatus Aquitaenariimonas</taxon>
    </lineage>
</organism>
<evidence type="ECO:0000256" key="7">
    <source>
        <dbReference type="ARBA" id="ARBA00022980"/>
    </source>
</evidence>
<evidence type="ECO:0000256" key="3">
    <source>
        <dbReference type="ARBA" id="ARBA00022555"/>
    </source>
</evidence>
<dbReference type="GO" id="GO:0015934">
    <property type="term" value="C:large ribosomal subunit"/>
    <property type="evidence" value="ECO:0007669"/>
    <property type="project" value="InterPro"/>
</dbReference>
<evidence type="ECO:0000256" key="11">
    <source>
        <dbReference type="RuleBase" id="RU000659"/>
    </source>
</evidence>
<comment type="similarity">
    <text evidence="1 10 11">Belongs to the universal ribosomal protein uL1 family.</text>
</comment>